<keyword evidence="1" id="KW-0732">Signal</keyword>
<proteinExistence type="predicted"/>
<feature type="chain" id="PRO_5042165340" evidence="1">
    <location>
        <begin position="31"/>
        <end position="152"/>
    </location>
</feature>
<evidence type="ECO:0000256" key="1">
    <source>
        <dbReference type="SAM" id="SignalP"/>
    </source>
</evidence>
<evidence type="ECO:0000313" key="3">
    <source>
        <dbReference type="Proteomes" id="UP001283361"/>
    </source>
</evidence>
<feature type="signal peptide" evidence="1">
    <location>
        <begin position="1"/>
        <end position="30"/>
    </location>
</feature>
<gene>
    <name evidence="2" type="ORF">RRG08_020489</name>
</gene>
<comment type="caution">
    <text evidence="2">The sequence shown here is derived from an EMBL/GenBank/DDBJ whole genome shotgun (WGS) entry which is preliminary data.</text>
</comment>
<reference evidence="2" key="1">
    <citation type="journal article" date="2023" name="G3 (Bethesda)">
        <title>A reference genome for the long-term kleptoplast-retaining sea slug Elysia crispata morphotype clarki.</title>
        <authorList>
            <person name="Eastman K.E."/>
            <person name="Pendleton A.L."/>
            <person name="Shaikh M.A."/>
            <person name="Suttiyut T."/>
            <person name="Ogas R."/>
            <person name="Tomko P."/>
            <person name="Gavelis G."/>
            <person name="Widhalm J.R."/>
            <person name="Wisecaver J.H."/>
        </authorList>
    </citation>
    <scope>NUCLEOTIDE SEQUENCE</scope>
    <source>
        <strain evidence="2">ECLA1</strain>
    </source>
</reference>
<organism evidence="2 3">
    <name type="scientific">Elysia crispata</name>
    <name type="common">lettuce slug</name>
    <dbReference type="NCBI Taxonomy" id="231223"/>
    <lineage>
        <taxon>Eukaryota</taxon>
        <taxon>Metazoa</taxon>
        <taxon>Spiralia</taxon>
        <taxon>Lophotrochozoa</taxon>
        <taxon>Mollusca</taxon>
        <taxon>Gastropoda</taxon>
        <taxon>Heterobranchia</taxon>
        <taxon>Euthyneura</taxon>
        <taxon>Panpulmonata</taxon>
        <taxon>Sacoglossa</taxon>
        <taxon>Placobranchoidea</taxon>
        <taxon>Plakobranchidae</taxon>
        <taxon>Elysia</taxon>
    </lineage>
</organism>
<accession>A0AAE0ZHG8</accession>
<dbReference type="EMBL" id="JAWDGP010003986">
    <property type="protein sequence ID" value="KAK3768981.1"/>
    <property type="molecule type" value="Genomic_DNA"/>
</dbReference>
<keyword evidence="3" id="KW-1185">Reference proteome</keyword>
<sequence length="152" mass="17458">MARIGARLVAGHLCFRLEVALLLKLHTVCLVDNQTECWVPDWSDFHVIKDDKNFPSKARLSSCYHDWGESSADAKPHLHFHLMENSCNQFLFEEIINWLSAMIYPQQNCLSMFHHSHKPPSCSNELGVANLHNYDITIDVYTGDLDEEDLSN</sequence>
<dbReference type="Proteomes" id="UP001283361">
    <property type="component" value="Unassembled WGS sequence"/>
</dbReference>
<dbReference type="AlphaFoldDB" id="A0AAE0ZHG8"/>
<protein>
    <submittedName>
        <fullName evidence="2">Uncharacterized protein</fullName>
    </submittedName>
</protein>
<evidence type="ECO:0000313" key="2">
    <source>
        <dbReference type="EMBL" id="KAK3768981.1"/>
    </source>
</evidence>
<name>A0AAE0ZHG8_9GAST</name>